<evidence type="ECO:0000256" key="6">
    <source>
        <dbReference type="ARBA" id="ARBA00023235"/>
    </source>
</evidence>
<dbReference type="InterPro" id="IPR013986">
    <property type="entry name" value="DExx_box_DNA_helicase_dom_sf"/>
</dbReference>
<comment type="catalytic activity">
    <reaction evidence="7">
        <text>Couples ATP hydrolysis with the unwinding of duplex DNA by translocating in the 3'-5' direction.</text>
        <dbReference type="EC" id="5.6.2.4"/>
    </reaction>
</comment>
<feature type="domain" description="UvrD-like helicase C-terminal" evidence="13">
    <location>
        <begin position="292"/>
        <end position="546"/>
    </location>
</feature>
<evidence type="ECO:0000256" key="9">
    <source>
        <dbReference type="ARBA" id="ARBA00048988"/>
    </source>
</evidence>
<feature type="region of interest" description="Disordered" evidence="11">
    <location>
        <begin position="646"/>
        <end position="666"/>
    </location>
</feature>
<keyword evidence="6" id="KW-0413">Isomerase</keyword>
<evidence type="ECO:0000256" key="7">
    <source>
        <dbReference type="ARBA" id="ARBA00034617"/>
    </source>
</evidence>
<keyword evidence="4 10" id="KW-0347">Helicase</keyword>
<keyword evidence="2 10" id="KW-0547">Nucleotide-binding</keyword>
<dbReference type="OrthoDB" id="9810135at2"/>
<dbReference type="SUPFAM" id="SSF52540">
    <property type="entry name" value="P-loop containing nucleoside triphosphate hydrolases"/>
    <property type="match status" value="1"/>
</dbReference>
<evidence type="ECO:0000256" key="10">
    <source>
        <dbReference type="PROSITE-ProRule" id="PRU00560"/>
    </source>
</evidence>
<feature type="binding site" evidence="10">
    <location>
        <begin position="28"/>
        <end position="35"/>
    </location>
    <ligand>
        <name>ATP</name>
        <dbReference type="ChEBI" id="CHEBI:30616"/>
    </ligand>
</feature>
<evidence type="ECO:0000259" key="12">
    <source>
        <dbReference type="PROSITE" id="PS51198"/>
    </source>
</evidence>
<dbReference type="GO" id="GO:0043138">
    <property type="term" value="F:3'-5' DNA helicase activity"/>
    <property type="evidence" value="ECO:0007669"/>
    <property type="project" value="UniProtKB-EC"/>
</dbReference>
<name>A0A194AG31_9BACT</name>
<dbReference type="GO" id="GO:0005829">
    <property type="term" value="C:cytosol"/>
    <property type="evidence" value="ECO:0007669"/>
    <property type="project" value="TreeGrafter"/>
</dbReference>
<evidence type="ECO:0000259" key="13">
    <source>
        <dbReference type="PROSITE" id="PS51217"/>
    </source>
</evidence>
<proteinExistence type="inferred from homology"/>
<keyword evidence="3 10" id="KW-0378">Hydrolase</keyword>
<evidence type="ECO:0000256" key="8">
    <source>
        <dbReference type="ARBA" id="ARBA00034808"/>
    </source>
</evidence>
<dbReference type="AlphaFoldDB" id="A0A194AG31"/>
<organism evidence="14 15">
    <name type="scientific">Desulfoplanes formicivorans</name>
    <dbReference type="NCBI Taxonomy" id="1592317"/>
    <lineage>
        <taxon>Bacteria</taxon>
        <taxon>Pseudomonadati</taxon>
        <taxon>Thermodesulfobacteriota</taxon>
        <taxon>Desulfovibrionia</taxon>
        <taxon>Desulfovibrionales</taxon>
        <taxon>Desulfoplanaceae</taxon>
        <taxon>Desulfoplanes</taxon>
    </lineage>
</organism>
<dbReference type="InterPro" id="IPR014017">
    <property type="entry name" value="DNA_helicase_UvrD-like_C"/>
</dbReference>
<dbReference type="Gene3D" id="3.40.50.300">
    <property type="entry name" value="P-loop containing nucleotide triphosphate hydrolases"/>
    <property type="match status" value="2"/>
</dbReference>
<dbReference type="GO" id="GO:0016887">
    <property type="term" value="F:ATP hydrolysis activity"/>
    <property type="evidence" value="ECO:0007669"/>
    <property type="project" value="RHEA"/>
</dbReference>
<feature type="domain" description="UvrD-like helicase ATP-binding" evidence="12">
    <location>
        <begin position="7"/>
        <end position="291"/>
    </location>
</feature>
<sequence>MLIDYEKELNPAQYEAVLTTEGPLLVIAGAGSGKTRTIVYRLAYLVEQGIPPASILLLTFTRKASQEMLGRAGELLGMGMNAVRGGTFHSFAFFLLRKYAHLLGYENGFTVLDRSDAEGLIKQAKEELDIAKGDRSFPKKSTVISLLSQARNKEMDLGDILRQDAGHLDGYREDILRLEKRYKELKTQYQVVDYDDLLFVLEKLLISHPEVLEQERAAYQYIMVDEYQDTNRVQARLVKLFAGNTGNVMAVGDDAQSIYAFRGANIQNILDFPDVFPGTRVIKLEQNYRSVQPILSLTNAILAGSQQKYTKKLFSQKESTRLPEVVKPLSDSTEARLVVAKILELEKEFPLHEIAVLFRAGYHSYALEVELNKMGIKFQKYGGIKFSDAAHIKDALAFIKLVANPLDLPAFRRAFSGIKGVGPKTCERLFHALGAGDRDTIDKACRKNAAIRTVMDLLDSLRESSPTPLSALEAVYEYYKPLVEHRFPDDYPRRISGLDELAQIASPYKDIETFLADLTLENPDQLGSSNMSQDQLILSTVHSAKGLEWSAVILINLVEERFPSRHAMNSAEEFEEERRLLYVACTRAREYLGLFVPSALYNRYYQSNDPAMPCPFLQDIPSHLFTEFKETYGGRTVGVGAGQKTSAPAFSGTSPLSSSPSVSSATTPTTCRHKIFGQGKIVERIDPDKYKINFPGFGLKVIVRDYVELLDE</sequence>
<feature type="compositionally biased region" description="Low complexity" evidence="11">
    <location>
        <begin position="651"/>
        <end position="666"/>
    </location>
</feature>
<protein>
    <recommendedName>
        <fullName evidence="8">DNA 3'-5' helicase</fullName>
        <ecNumber evidence="8">5.6.2.4</ecNumber>
    </recommendedName>
</protein>
<gene>
    <name evidence="14" type="ORF">DPF_0868</name>
</gene>
<dbReference type="STRING" id="1592317.DPF_0868"/>
<evidence type="ECO:0000256" key="3">
    <source>
        <dbReference type="ARBA" id="ARBA00022801"/>
    </source>
</evidence>
<dbReference type="PANTHER" id="PTHR11070:SF3">
    <property type="entry name" value="DNA 3'-5' HELICASE"/>
    <property type="match status" value="1"/>
</dbReference>
<dbReference type="PROSITE" id="PS51198">
    <property type="entry name" value="UVRD_HELICASE_ATP_BIND"/>
    <property type="match status" value="1"/>
</dbReference>
<dbReference type="InterPro" id="IPR014016">
    <property type="entry name" value="UvrD-like_ATP-bd"/>
</dbReference>
<dbReference type="Gene3D" id="1.10.486.10">
    <property type="entry name" value="PCRA, domain 4"/>
    <property type="match status" value="1"/>
</dbReference>
<dbReference type="InterPro" id="IPR000212">
    <property type="entry name" value="DNA_helicase_UvrD/REP"/>
</dbReference>
<evidence type="ECO:0000256" key="5">
    <source>
        <dbReference type="ARBA" id="ARBA00022840"/>
    </source>
</evidence>
<dbReference type="PROSITE" id="PS51217">
    <property type="entry name" value="UVRD_HELICASE_CTER"/>
    <property type="match status" value="1"/>
</dbReference>
<dbReference type="Pfam" id="PF00580">
    <property type="entry name" value="UvrD-helicase"/>
    <property type="match status" value="1"/>
</dbReference>
<dbReference type="PANTHER" id="PTHR11070">
    <property type="entry name" value="UVRD / RECB / PCRA DNA HELICASE FAMILY MEMBER"/>
    <property type="match status" value="1"/>
</dbReference>
<evidence type="ECO:0000256" key="4">
    <source>
        <dbReference type="ARBA" id="ARBA00022806"/>
    </source>
</evidence>
<evidence type="ECO:0000256" key="11">
    <source>
        <dbReference type="SAM" id="MobiDB-lite"/>
    </source>
</evidence>
<keyword evidence="15" id="KW-1185">Reference proteome</keyword>
<dbReference type="RefSeq" id="WP_069857655.1">
    <property type="nucleotide sequence ID" value="NZ_BDFE01000009.1"/>
</dbReference>
<dbReference type="Pfam" id="PF13361">
    <property type="entry name" value="UvrD_C"/>
    <property type="match status" value="1"/>
</dbReference>
<dbReference type="CDD" id="cd17932">
    <property type="entry name" value="DEXQc_UvrD"/>
    <property type="match status" value="1"/>
</dbReference>
<evidence type="ECO:0000313" key="15">
    <source>
        <dbReference type="Proteomes" id="UP000095200"/>
    </source>
</evidence>
<reference evidence="15" key="1">
    <citation type="submission" date="2016-06" db="EMBL/GenBank/DDBJ databases">
        <title>Draft genome sequence of Desulfoplanes formicivorans strain Pf12B.</title>
        <authorList>
            <person name="Watanabe M."/>
            <person name="Kojima H."/>
            <person name="Fukui M."/>
        </authorList>
    </citation>
    <scope>NUCLEOTIDE SEQUENCE [LARGE SCALE GENOMIC DNA]</scope>
    <source>
        <strain evidence="15">Pf12B</strain>
    </source>
</reference>
<accession>A0A194AG31</accession>
<dbReference type="EC" id="5.6.2.4" evidence="8"/>
<dbReference type="InterPro" id="IPR027417">
    <property type="entry name" value="P-loop_NTPase"/>
</dbReference>
<comment type="catalytic activity">
    <reaction evidence="9">
        <text>ATP + H2O = ADP + phosphate + H(+)</text>
        <dbReference type="Rhea" id="RHEA:13065"/>
        <dbReference type="ChEBI" id="CHEBI:15377"/>
        <dbReference type="ChEBI" id="CHEBI:15378"/>
        <dbReference type="ChEBI" id="CHEBI:30616"/>
        <dbReference type="ChEBI" id="CHEBI:43474"/>
        <dbReference type="ChEBI" id="CHEBI:456216"/>
        <dbReference type="EC" id="5.6.2.4"/>
    </reaction>
</comment>
<dbReference type="Proteomes" id="UP000095200">
    <property type="component" value="Unassembled WGS sequence"/>
</dbReference>
<dbReference type="GO" id="GO:0000725">
    <property type="term" value="P:recombinational repair"/>
    <property type="evidence" value="ECO:0007669"/>
    <property type="project" value="TreeGrafter"/>
</dbReference>
<dbReference type="GO" id="GO:0003677">
    <property type="term" value="F:DNA binding"/>
    <property type="evidence" value="ECO:0007669"/>
    <property type="project" value="InterPro"/>
</dbReference>
<keyword evidence="5 10" id="KW-0067">ATP-binding</keyword>
<dbReference type="EMBL" id="BDFE01000009">
    <property type="protein sequence ID" value="GAU08165.1"/>
    <property type="molecule type" value="Genomic_DNA"/>
</dbReference>
<comment type="caution">
    <text evidence="14">The sequence shown here is derived from an EMBL/GenBank/DDBJ whole genome shotgun (WGS) entry which is preliminary data.</text>
</comment>
<evidence type="ECO:0000256" key="2">
    <source>
        <dbReference type="ARBA" id="ARBA00022741"/>
    </source>
</evidence>
<comment type="similarity">
    <text evidence="1">Belongs to the helicase family. UvrD subfamily.</text>
</comment>
<dbReference type="Gene3D" id="1.10.10.160">
    <property type="match status" value="1"/>
</dbReference>
<evidence type="ECO:0000313" key="14">
    <source>
        <dbReference type="EMBL" id="GAU08165.1"/>
    </source>
</evidence>
<evidence type="ECO:0000256" key="1">
    <source>
        <dbReference type="ARBA" id="ARBA00009922"/>
    </source>
</evidence>
<dbReference type="GO" id="GO:0005524">
    <property type="term" value="F:ATP binding"/>
    <property type="evidence" value="ECO:0007669"/>
    <property type="project" value="UniProtKB-UniRule"/>
</dbReference>